<dbReference type="EMBL" id="CP001962">
    <property type="protein sequence ID" value="ADW21758.1"/>
    <property type="molecule type" value="Genomic_DNA"/>
</dbReference>
<accession>E8PQ99</accession>
<reference evidence="1 2" key="2">
    <citation type="journal article" date="2011" name="BMC Genomics">
        <title>Sequence of the hyperplastic genome of the naturally competent Thermus scotoductus SA-01.</title>
        <authorList>
            <person name="Gounder K."/>
            <person name="Brzuszkiewicz E."/>
            <person name="Liesegang H."/>
            <person name="Wollherr A."/>
            <person name="Daniel R."/>
            <person name="Gottschalk G."/>
            <person name="Reva O."/>
            <person name="Kumwenda B."/>
            <person name="Srivastava M."/>
            <person name="Bricio C."/>
            <person name="Berenguer J."/>
            <person name="van Heerden E."/>
            <person name="Litthauer D."/>
        </authorList>
    </citation>
    <scope>NUCLEOTIDE SEQUENCE [LARGE SCALE GENOMIC DNA]</scope>
    <source>
        <strain evidence="2">ATCC 700910 / SA-01</strain>
    </source>
</reference>
<reference evidence="2" key="1">
    <citation type="submission" date="2010-03" db="EMBL/GenBank/DDBJ databases">
        <title>The genome sequence of Thermus scotoductus SA-01.</title>
        <authorList>
            <person name="Gounder K."/>
            <person name="Liesegang H."/>
            <person name="Brzuszkiewicz E."/>
            <person name="Wollherr A."/>
            <person name="Daniel R."/>
            <person name="Gottschalk G."/>
            <person name="van Heerden E."/>
            <person name="Litthauer D."/>
        </authorList>
    </citation>
    <scope>NUCLEOTIDE SEQUENCE [LARGE SCALE GENOMIC DNA]</scope>
    <source>
        <strain evidence="2">ATCC 700910 / SA-01</strain>
    </source>
</reference>
<dbReference type="HOGENOM" id="CLU_1282711_0_0_0"/>
<organism evidence="1 2">
    <name type="scientific">Thermus scotoductus (strain ATCC 700910 / SA-01)</name>
    <dbReference type="NCBI Taxonomy" id="743525"/>
    <lineage>
        <taxon>Bacteria</taxon>
        <taxon>Thermotogati</taxon>
        <taxon>Deinococcota</taxon>
        <taxon>Deinococci</taxon>
        <taxon>Thermales</taxon>
        <taxon>Thermaceae</taxon>
        <taxon>Thermus</taxon>
    </lineage>
</organism>
<dbReference type="Proteomes" id="UP000008087">
    <property type="component" value="Chromosome"/>
</dbReference>
<gene>
    <name evidence="1" type="ordered locus">TSC_c11380</name>
</gene>
<dbReference type="KEGG" id="tsc:TSC_c11380"/>
<protein>
    <submittedName>
        <fullName evidence="1">Uncharacterized protein</fullName>
    </submittedName>
</protein>
<name>E8PQ99_THESS</name>
<dbReference type="AlphaFoldDB" id="E8PQ99"/>
<sequence length="215" mass="24792">MEAFRQTEKTSLLSLGQEVVGMKGVFRGKPLLKDGALWRYQGECGLWAIWRVWGKGEKEDQGQELAYRQLDWFSVRGRNGGLRSARRLHRELVLSGEAETRFLRDQRGKLWLYLATVAEGRPQLVCRPYAFLQRHQASLVHSVLTDGEGFLLLPGNPPGDGTFLGKRHPSCPPLPPDLDPAVVYGLEERTLWWELLVLHRDWLRRNRERPQKDKV</sequence>
<proteinExistence type="predicted"/>
<evidence type="ECO:0000313" key="2">
    <source>
        <dbReference type="Proteomes" id="UP000008087"/>
    </source>
</evidence>
<dbReference type="STRING" id="743525.TSC_c11380"/>
<evidence type="ECO:0000313" key="1">
    <source>
        <dbReference type="EMBL" id="ADW21758.1"/>
    </source>
</evidence>